<dbReference type="Proteomes" id="UP000294933">
    <property type="component" value="Unassembled WGS sequence"/>
</dbReference>
<protein>
    <submittedName>
        <fullName evidence="11">Fungal pheromone STE3G-protein-coupled receptor</fullName>
    </submittedName>
</protein>
<evidence type="ECO:0000256" key="8">
    <source>
        <dbReference type="ARBA" id="ARBA00023170"/>
    </source>
</evidence>
<dbReference type="InterPro" id="IPR001499">
    <property type="entry name" value="GPCR_STE3"/>
</dbReference>
<dbReference type="CDD" id="cd14966">
    <property type="entry name" value="7tmD_STE3"/>
    <property type="match status" value="1"/>
</dbReference>
<dbReference type="PANTHER" id="PTHR28097">
    <property type="entry name" value="PHEROMONE A FACTOR RECEPTOR"/>
    <property type="match status" value="1"/>
</dbReference>
<sequence length="309" mass="35846">MDPTYPLFPIVSFTCFVLVFSPLPWHIQARNTGTSMFAIWVGTCCLILFINSVVWRNDVIDRAPIYCDIATRILMGCSVSVPACGLCVQRRLYRISVLGPLKFDKHYEVKNFVIDMCICLGFPMFIMALAYVSQGHRYDIFEGYGCTYFIYDVWPSIPTFSMWPLVIALISSVYCVRTFYALAIRRSKLNEFLDSINSSASTKHYFRLMVLSCTEIVFTIPLSSWVLYMEITNMTKYISWTDTHSYFHVVRTYPSIIWRSEKALRPLVEFKQWIILVCAFVFIAFFTFGEDSRGNYGRIFSAVVKRLGW</sequence>
<dbReference type="GO" id="GO:0004934">
    <property type="term" value="F:mating-type alpha-factor pheromone receptor activity"/>
    <property type="evidence" value="ECO:0007669"/>
    <property type="project" value="InterPro"/>
</dbReference>
<evidence type="ECO:0000256" key="2">
    <source>
        <dbReference type="ARBA" id="ARBA00011085"/>
    </source>
</evidence>
<feature type="transmembrane region" description="Helical" evidence="10">
    <location>
        <begin position="109"/>
        <end position="132"/>
    </location>
</feature>
<dbReference type="EMBL" id="ML170224">
    <property type="protein sequence ID" value="TDL17305.1"/>
    <property type="molecule type" value="Genomic_DNA"/>
</dbReference>
<keyword evidence="6" id="KW-0297">G-protein coupled receptor</keyword>
<dbReference type="GO" id="GO:0000750">
    <property type="term" value="P:pheromone-dependent signal transduction involved in conjugation with cellular fusion"/>
    <property type="evidence" value="ECO:0007669"/>
    <property type="project" value="TreeGrafter"/>
</dbReference>
<keyword evidence="12" id="KW-1185">Reference proteome</keyword>
<evidence type="ECO:0000256" key="10">
    <source>
        <dbReference type="SAM" id="Phobius"/>
    </source>
</evidence>
<dbReference type="PRINTS" id="PR00901">
    <property type="entry name" value="PHEROMONEBAR"/>
</dbReference>
<reference evidence="11 12" key="1">
    <citation type="submission" date="2018-06" db="EMBL/GenBank/DDBJ databases">
        <title>A transcriptomic atlas of mushroom development highlights an independent origin of complex multicellularity.</title>
        <authorList>
            <consortium name="DOE Joint Genome Institute"/>
            <person name="Krizsan K."/>
            <person name="Almasi E."/>
            <person name="Merenyi Z."/>
            <person name="Sahu N."/>
            <person name="Viragh M."/>
            <person name="Koszo T."/>
            <person name="Mondo S."/>
            <person name="Kiss B."/>
            <person name="Balint B."/>
            <person name="Kues U."/>
            <person name="Barry K."/>
            <person name="Hegedus J.C."/>
            <person name="Henrissat B."/>
            <person name="Johnson J."/>
            <person name="Lipzen A."/>
            <person name="Ohm R."/>
            <person name="Nagy I."/>
            <person name="Pangilinan J."/>
            <person name="Yan J."/>
            <person name="Xiong Y."/>
            <person name="Grigoriev I.V."/>
            <person name="Hibbett D.S."/>
            <person name="Nagy L.G."/>
        </authorList>
    </citation>
    <scope>NUCLEOTIDE SEQUENCE [LARGE SCALE GENOMIC DNA]</scope>
    <source>
        <strain evidence="11 12">SZMC22713</strain>
    </source>
</reference>
<keyword evidence="8 11" id="KW-0675">Receptor</keyword>
<feature type="transmembrane region" description="Helical" evidence="10">
    <location>
        <begin position="37"/>
        <end position="57"/>
    </location>
</feature>
<evidence type="ECO:0000256" key="6">
    <source>
        <dbReference type="ARBA" id="ARBA00023040"/>
    </source>
</evidence>
<feature type="transmembrane region" description="Helical" evidence="10">
    <location>
        <begin position="6"/>
        <end position="25"/>
    </location>
</feature>
<dbReference type="InterPro" id="IPR000481">
    <property type="entry name" value="GPCR_Pheromne_B_alpha_rcpt"/>
</dbReference>
<comment type="subcellular location">
    <subcellularLocation>
        <location evidence="1">Membrane</location>
        <topology evidence="1">Multi-pass membrane protein</topology>
    </subcellularLocation>
</comment>
<evidence type="ECO:0000256" key="5">
    <source>
        <dbReference type="ARBA" id="ARBA00022989"/>
    </source>
</evidence>
<keyword evidence="7 10" id="KW-0472">Membrane</keyword>
<name>A0A4Y7PQ48_9AGAM</name>
<dbReference type="AlphaFoldDB" id="A0A4Y7PQ48"/>
<organism evidence="11 12">
    <name type="scientific">Rickenella mellea</name>
    <dbReference type="NCBI Taxonomy" id="50990"/>
    <lineage>
        <taxon>Eukaryota</taxon>
        <taxon>Fungi</taxon>
        <taxon>Dikarya</taxon>
        <taxon>Basidiomycota</taxon>
        <taxon>Agaricomycotina</taxon>
        <taxon>Agaricomycetes</taxon>
        <taxon>Hymenochaetales</taxon>
        <taxon>Rickenellaceae</taxon>
        <taxon>Rickenella</taxon>
    </lineage>
</organism>
<keyword evidence="4 10" id="KW-0812">Transmembrane</keyword>
<evidence type="ECO:0000256" key="3">
    <source>
        <dbReference type="ARBA" id="ARBA00022507"/>
    </source>
</evidence>
<proteinExistence type="inferred from homology"/>
<comment type="similarity">
    <text evidence="2">Belongs to the G-protein coupled receptor 4 family.</text>
</comment>
<dbReference type="PRINTS" id="PR00899">
    <property type="entry name" value="GPCRSTE3"/>
</dbReference>
<evidence type="ECO:0000256" key="9">
    <source>
        <dbReference type="ARBA" id="ARBA00023224"/>
    </source>
</evidence>
<evidence type="ECO:0000256" key="1">
    <source>
        <dbReference type="ARBA" id="ARBA00004141"/>
    </source>
</evidence>
<gene>
    <name evidence="11" type="ORF">BD410DRAFT_730167</name>
</gene>
<feature type="transmembrane region" description="Helical" evidence="10">
    <location>
        <begin position="162"/>
        <end position="184"/>
    </location>
</feature>
<accession>A0A4Y7PQ48</accession>
<dbReference type="Pfam" id="PF02076">
    <property type="entry name" value="STE3"/>
    <property type="match status" value="1"/>
</dbReference>
<keyword evidence="5 10" id="KW-1133">Transmembrane helix</keyword>
<evidence type="ECO:0000256" key="4">
    <source>
        <dbReference type="ARBA" id="ARBA00022692"/>
    </source>
</evidence>
<feature type="transmembrane region" description="Helical" evidence="10">
    <location>
        <begin position="270"/>
        <end position="288"/>
    </location>
</feature>
<dbReference type="VEuPathDB" id="FungiDB:BD410DRAFT_730167"/>
<evidence type="ECO:0000313" key="12">
    <source>
        <dbReference type="Proteomes" id="UP000294933"/>
    </source>
</evidence>
<keyword evidence="9" id="KW-0807">Transducer</keyword>
<feature type="transmembrane region" description="Helical" evidence="10">
    <location>
        <begin position="205"/>
        <end position="228"/>
    </location>
</feature>
<dbReference type="OrthoDB" id="2874149at2759"/>
<dbReference type="PANTHER" id="PTHR28097:SF1">
    <property type="entry name" value="PHEROMONE A FACTOR RECEPTOR"/>
    <property type="match status" value="1"/>
</dbReference>
<evidence type="ECO:0000313" key="11">
    <source>
        <dbReference type="EMBL" id="TDL17305.1"/>
    </source>
</evidence>
<evidence type="ECO:0000256" key="7">
    <source>
        <dbReference type="ARBA" id="ARBA00023136"/>
    </source>
</evidence>
<dbReference type="GO" id="GO:0005886">
    <property type="term" value="C:plasma membrane"/>
    <property type="evidence" value="ECO:0007669"/>
    <property type="project" value="TreeGrafter"/>
</dbReference>
<keyword evidence="3" id="KW-0589">Pheromone response</keyword>